<dbReference type="Gramene" id="Psat04G0342600-T1">
    <property type="protein sequence ID" value="KAI5419245.1"/>
    <property type="gene ID" value="KIW84_043426"/>
</dbReference>
<feature type="transmembrane region" description="Helical" evidence="3">
    <location>
        <begin position="148"/>
        <end position="165"/>
    </location>
</feature>
<dbReference type="PANTHER" id="PTHR48154:SF1">
    <property type="entry name" value="PROTEIN, PUTATIVE-RELATED"/>
    <property type="match status" value="1"/>
</dbReference>
<evidence type="ECO:0000256" key="2">
    <source>
        <dbReference type="SAM" id="MobiDB-lite"/>
    </source>
</evidence>
<dbReference type="PANTHER" id="PTHR48154">
    <property type="entry name" value="PROTEIN, PUTATIVE-RELATED"/>
    <property type="match status" value="1"/>
</dbReference>
<accession>A0A9D4XHY8</accession>
<reference evidence="5 6" key="1">
    <citation type="journal article" date="2022" name="Nat. Genet.">
        <title>Improved pea reference genome and pan-genome highlight genomic features and evolutionary characteristics.</title>
        <authorList>
            <person name="Yang T."/>
            <person name="Liu R."/>
            <person name="Luo Y."/>
            <person name="Hu S."/>
            <person name="Wang D."/>
            <person name="Wang C."/>
            <person name="Pandey M.K."/>
            <person name="Ge S."/>
            <person name="Xu Q."/>
            <person name="Li N."/>
            <person name="Li G."/>
            <person name="Huang Y."/>
            <person name="Saxena R.K."/>
            <person name="Ji Y."/>
            <person name="Li M."/>
            <person name="Yan X."/>
            <person name="He Y."/>
            <person name="Liu Y."/>
            <person name="Wang X."/>
            <person name="Xiang C."/>
            <person name="Varshney R.K."/>
            <person name="Ding H."/>
            <person name="Gao S."/>
            <person name="Zong X."/>
        </authorList>
    </citation>
    <scope>NUCLEOTIDE SEQUENCE [LARGE SCALE GENOMIC DNA]</scope>
    <source>
        <strain evidence="5 6">cv. Zhongwan 6</strain>
    </source>
</reference>
<keyword evidence="3" id="KW-0812">Transmembrane</keyword>
<keyword evidence="6" id="KW-1185">Reference proteome</keyword>
<organism evidence="5 6">
    <name type="scientific">Pisum sativum</name>
    <name type="common">Garden pea</name>
    <name type="synonym">Lathyrus oleraceus</name>
    <dbReference type="NCBI Taxonomy" id="3888"/>
    <lineage>
        <taxon>Eukaryota</taxon>
        <taxon>Viridiplantae</taxon>
        <taxon>Streptophyta</taxon>
        <taxon>Embryophyta</taxon>
        <taxon>Tracheophyta</taxon>
        <taxon>Spermatophyta</taxon>
        <taxon>Magnoliopsida</taxon>
        <taxon>eudicotyledons</taxon>
        <taxon>Gunneridae</taxon>
        <taxon>Pentapetalae</taxon>
        <taxon>rosids</taxon>
        <taxon>fabids</taxon>
        <taxon>Fabales</taxon>
        <taxon>Fabaceae</taxon>
        <taxon>Papilionoideae</taxon>
        <taxon>50 kb inversion clade</taxon>
        <taxon>NPAAA clade</taxon>
        <taxon>Hologalegina</taxon>
        <taxon>IRL clade</taxon>
        <taxon>Fabeae</taxon>
        <taxon>Lathyrus</taxon>
    </lineage>
</organism>
<dbReference type="AlphaFoldDB" id="A0A9D4XHY8"/>
<feature type="coiled-coil region" evidence="1">
    <location>
        <begin position="173"/>
        <end position="202"/>
    </location>
</feature>
<sequence length="351" mass="39907">MGSERRNTLPLKFKLPRMDTLITLRNKVTPCKKNNFICRYGRILDLITTPIEVSALVALSQYYDPPLRCFTFQDFQLAPTIEEYERLLGWYVKDHPPFTKLGEPLMPESVAEALHLPIEEVSLGLGPRGFARKFLEEKAWALEKEGKWLLFSAILALLIYGLHALDRDHARLKRKSEEDLELLEESRKKAKIEEDLKEKYQEGLAQADMGLSSLLSLVVKLTSHFYNTQAKQKIAMERIEQNQTAMQEEMAQVRAQLGQLMDIMQNVIHRQEENRQANPGANVNMNAANPIIGNGIPVINQAHVEGMPNNPNDAHTYHVPIQGGSQAGTEDRDGDFFMPRNESVYEPFGPP</sequence>
<evidence type="ECO:0000313" key="6">
    <source>
        <dbReference type="Proteomes" id="UP001058974"/>
    </source>
</evidence>
<evidence type="ECO:0000256" key="1">
    <source>
        <dbReference type="SAM" id="Coils"/>
    </source>
</evidence>
<dbReference type="EMBL" id="JAMSHJ010000004">
    <property type="protein sequence ID" value="KAI5419245.1"/>
    <property type="molecule type" value="Genomic_DNA"/>
</dbReference>
<feature type="region of interest" description="Disordered" evidence="2">
    <location>
        <begin position="312"/>
        <end position="351"/>
    </location>
</feature>
<evidence type="ECO:0000313" key="5">
    <source>
        <dbReference type="EMBL" id="KAI5419245.1"/>
    </source>
</evidence>
<evidence type="ECO:0000256" key="3">
    <source>
        <dbReference type="SAM" id="Phobius"/>
    </source>
</evidence>
<keyword evidence="1" id="KW-0175">Coiled coil</keyword>
<dbReference type="InterPro" id="IPR056647">
    <property type="entry name" value="DUF7745"/>
</dbReference>
<keyword evidence="3" id="KW-0472">Membrane</keyword>
<keyword evidence="3" id="KW-1133">Transmembrane helix</keyword>
<feature type="domain" description="DUF7745" evidence="4">
    <location>
        <begin position="21"/>
        <end position="162"/>
    </location>
</feature>
<name>A0A9D4XHY8_PEA</name>
<comment type="caution">
    <text evidence="5">The sequence shown here is derived from an EMBL/GenBank/DDBJ whole genome shotgun (WGS) entry which is preliminary data.</text>
</comment>
<dbReference type="Pfam" id="PF24924">
    <property type="entry name" value="DUF7745"/>
    <property type="match status" value="1"/>
</dbReference>
<evidence type="ECO:0000259" key="4">
    <source>
        <dbReference type="Pfam" id="PF24924"/>
    </source>
</evidence>
<protein>
    <recommendedName>
        <fullName evidence="4">DUF7745 domain-containing protein</fullName>
    </recommendedName>
</protein>
<dbReference type="Proteomes" id="UP001058974">
    <property type="component" value="Chromosome 4"/>
</dbReference>
<gene>
    <name evidence="5" type="ORF">KIW84_043426</name>
</gene>
<proteinExistence type="predicted"/>